<feature type="region of interest" description="Disordered" evidence="1">
    <location>
        <begin position="94"/>
        <end position="142"/>
    </location>
</feature>
<sequence length="273" mass="30271">SATSNACRNSKTPYASHSQWSVPDTHHAQSENPVDYAHPDNPSQASVSRLTDSILQNPEKYQTQLQLLLRAKQPIYNPEPHLFSLQEYAAKRLPGSSDLRATQNYSGSEEGEGDGYPEDPTAQQLPEQSPRIHNSNPEHPAPLESLVRGMLQWPLVTQTVLSQMPRQLADSGPVLADLANEKTSNSDDNQQDQLEHPGNISAMQVQRYADHSLTESVALSRSQPRFSDHWAQRQAAALCKALVVQFKEVSEVANLFFITGTPLISCIQPTQKE</sequence>
<evidence type="ECO:0000256" key="1">
    <source>
        <dbReference type="SAM" id="MobiDB-lite"/>
    </source>
</evidence>
<protein>
    <submittedName>
        <fullName evidence="4">Pecanex-like protein</fullName>
    </submittedName>
</protein>
<reference evidence="2 3" key="2">
    <citation type="submission" date="2018-11" db="EMBL/GenBank/DDBJ databases">
        <authorList>
            <consortium name="Pathogen Informatics"/>
        </authorList>
    </citation>
    <scope>NUCLEOTIDE SEQUENCE [LARGE SCALE GENOMIC DNA]</scope>
</reference>
<reference evidence="4" key="1">
    <citation type="submission" date="2016-06" db="UniProtKB">
        <authorList>
            <consortium name="WormBaseParasite"/>
        </authorList>
    </citation>
    <scope>IDENTIFICATION</scope>
</reference>
<feature type="compositionally biased region" description="Polar residues" evidence="1">
    <location>
        <begin position="121"/>
        <end position="137"/>
    </location>
</feature>
<dbReference type="AlphaFoldDB" id="A0A183EHS4"/>
<name>A0A183EHS4_9BILA</name>
<organism evidence="4">
    <name type="scientific">Gongylonema pulchrum</name>
    <dbReference type="NCBI Taxonomy" id="637853"/>
    <lineage>
        <taxon>Eukaryota</taxon>
        <taxon>Metazoa</taxon>
        <taxon>Ecdysozoa</taxon>
        <taxon>Nematoda</taxon>
        <taxon>Chromadorea</taxon>
        <taxon>Rhabditida</taxon>
        <taxon>Spirurina</taxon>
        <taxon>Spiruromorpha</taxon>
        <taxon>Spiruroidea</taxon>
        <taxon>Gongylonematidae</taxon>
        <taxon>Gongylonema</taxon>
    </lineage>
</organism>
<proteinExistence type="predicted"/>
<evidence type="ECO:0000313" key="3">
    <source>
        <dbReference type="Proteomes" id="UP000271098"/>
    </source>
</evidence>
<feature type="region of interest" description="Disordered" evidence="1">
    <location>
        <begin position="1"/>
        <end position="48"/>
    </location>
</feature>
<evidence type="ECO:0000313" key="2">
    <source>
        <dbReference type="EMBL" id="VDN36217.1"/>
    </source>
</evidence>
<dbReference type="WBParaSite" id="GPUH_0002054001-mRNA-1">
    <property type="protein sequence ID" value="GPUH_0002054001-mRNA-1"/>
    <property type="gene ID" value="GPUH_0002054001"/>
</dbReference>
<evidence type="ECO:0000313" key="4">
    <source>
        <dbReference type="WBParaSite" id="GPUH_0002054001-mRNA-1"/>
    </source>
</evidence>
<gene>
    <name evidence="2" type="ORF">GPUH_LOCUS20516</name>
</gene>
<dbReference type="Proteomes" id="UP000271098">
    <property type="component" value="Unassembled WGS sequence"/>
</dbReference>
<accession>A0A183EHS4</accession>
<keyword evidence="3" id="KW-1185">Reference proteome</keyword>
<dbReference type="EMBL" id="UYRT01090590">
    <property type="protein sequence ID" value="VDN36217.1"/>
    <property type="molecule type" value="Genomic_DNA"/>
</dbReference>
<feature type="compositionally biased region" description="Polar residues" evidence="1">
    <location>
        <begin position="1"/>
        <end position="22"/>
    </location>
</feature>